<dbReference type="AlphaFoldDB" id="A0A6J3HC31"/>
<accession>A0A6J3HC31</accession>
<dbReference type="GeneID" id="116545661"/>
<sequence length="248" mass="25578">MTVIILIQPGPSSPPANLRFATLPSGVDGKLVWKRGRCEESPRPSPAGRARSSPTSSGGRAASRQRPNPARGDLPEGKGAATTAAAGALASAAGLTGSYSRRSLRLQPHGPRVSSPPLAPSAQPRAPALEQFENGAEGRSRPTRRRRRGCLGNGSGGRCAARGGDARGDRGGALVPGNATPGHSEATAPPGGRCSRPANATPQLKPEPFSSVSQMCGSPTVCGAKTPPHYWFLRRSSLHLQGEHLLTT</sequence>
<evidence type="ECO:0000256" key="1">
    <source>
        <dbReference type="SAM" id="MobiDB-lite"/>
    </source>
</evidence>
<protein>
    <submittedName>
        <fullName evidence="3">Nascent polypeptide-associated complex subunit alpha, muscle-specific form-like</fullName>
    </submittedName>
</protein>
<gene>
    <name evidence="3" type="primary">LOC116545661</name>
</gene>
<evidence type="ECO:0000313" key="3">
    <source>
        <dbReference type="RefSeq" id="XP_032128093.1"/>
    </source>
</evidence>
<feature type="region of interest" description="Disordered" evidence="1">
    <location>
        <begin position="37"/>
        <end position="79"/>
    </location>
</feature>
<name>A0A6J3HC31_SAPAP</name>
<organism evidence="2 3">
    <name type="scientific">Sapajus apella</name>
    <name type="common">Brown-capped capuchin</name>
    <name type="synonym">Cebus apella</name>
    <dbReference type="NCBI Taxonomy" id="9515"/>
    <lineage>
        <taxon>Eukaryota</taxon>
        <taxon>Metazoa</taxon>
        <taxon>Chordata</taxon>
        <taxon>Craniata</taxon>
        <taxon>Vertebrata</taxon>
        <taxon>Euteleostomi</taxon>
        <taxon>Mammalia</taxon>
        <taxon>Eutheria</taxon>
        <taxon>Euarchontoglires</taxon>
        <taxon>Primates</taxon>
        <taxon>Haplorrhini</taxon>
        <taxon>Platyrrhini</taxon>
        <taxon>Cebidae</taxon>
        <taxon>Cebinae</taxon>
        <taxon>Sapajus</taxon>
    </lineage>
</organism>
<evidence type="ECO:0000313" key="2">
    <source>
        <dbReference type="Proteomes" id="UP000504640"/>
    </source>
</evidence>
<proteinExistence type="predicted"/>
<keyword evidence="2" id="KW-1185">Reference proteome</keyword>
<dbReference type="Proteomes" id="UP000504640">
    <property type="component" value="Unplaced"/>
</dbReference>
<reference evidence="3" key="1">
    <citation type="submission" date="2025-08" db="UniProtKB">
        <authorList>
            <consortium name="RefSeq"/>
        </authorList>
    </citation>
    <scope>IDENTIFICATION</scope>
    <source>
        <tissue evidence="3">Blood</tissue>
    </source>
</reference>
<feature type="region of interest" description="Disordered" evidence="1">
    <location>
        <begin position="105"/>
        <end position="203"/>
    </location>
</feature>
<dbReference type="RefSeq" id="XP_032128093.1">
    <property type="nucleotide sequence ID" value="XM_032272202.1"/>
</dbReference>